<reference evidence="8 9" key="1">
    <citation type="submission" date="2025-05" db="UniProtKB">
        <authorList>
            <consortium name="RefSeq"/>
        </authorList>
    </citation>
    <scope>IDENTIFICATION</scope>
    <source>
        <tissue evidence="8 9">Whole Larva</tissue>
    </source>
</reference>
<gene>
    <name evidence="8 9" type="primary">LOC108569228</name>
</gene>
<comment type="function">
    <text evidence="1">Catalyzes the last step of tRNA splicing, the transfer of the splice junction 2'-phosphate from ligated tRNA to NAD to produce ADP-ribose 1''-2'' cyclic phosphate.</text>
</comment>
<dbReference type="Gene3D" id="1.10.10.970">
    <property type="entry name" value="RNA 2'-phosphotransferase, Tpt1/KptA family, N-terminal domain"/>
    <property type="match status" value="1"/>
</dbReference>
<comment type="catalytic activity">
    <reaction evidence="6">
        <text>2'-phospho-[ligated tRNA] + NAD(+) = mature tRNA + ADP-alpha-D-ribose 1'',2''-cyclic phosphate + nicotinamide</text>
        <dbReference type="Rhea" id="RHEA:23324"/>
        <dbReference type="Rhea" id="RHEA-COMP:11106"/>
        <dbReference type="Rhea" id="RHEA-COMP:11107"/>
        <dbReference type="ChEBI" id="CHEBI:17154"/>
        <dbReference type="ChEBI" id="CHEBI:57540"/>
        <dbReference type="ChEBI" id="CHEBI:76596"/>
        <dbReference type="ChEBI" id="CHEBI:82883"/>
        <dbReference type="ChEBI" id="CHEBI:85027"/>
        <dbReference type="EC" id="2.7.1.160"/>
    </reaction>
</comment>
<dbReference type="PANTHER" id="PTHR12684">
    <property type="entry name" value="PUTATIVE PHOSPHOTRANSFERASE"/>
    <property type="match status" value="1"/>
</dbReference>
<dbReference type="SUPFAM" id="SSF56399">
    <property type="entry name" value="ADP-ribosylation"/>
    <property type="match status" value="1"/>
</dbReference>
<dbReference type="Gene3D" id="3.20.170.30">
    <property type="match status" value="1"/>
</dbReference>
<evidence type="ECO:0000313" key="7">
    <source>
        <dbReference type="Proteomes" id="UP000695000"/>
    </source>
</evidence>
<evidence type="ECO:0000256" key="1">
    <source>
        <dbReference type="ARBA" id="ARBA00003343"/>
    </source>
</evidence>
<dbReference type="EC" id="2.7.1.160" evidence="3"/>
<evidence type="ECO:0000256" key="4">
    <source>
        <dbReference type="ARBA" id="ARBA00022679"/>
    </source>
</evidence>
<name>A0ABM1NH86_NICVS</name>
<accession>A0ABM1NH86</accession>
<proteinExistence type="inferred from homology"/>
<dbReference type="RefSeq" id="XP_017786186.1">
    <property type="nucleotide sequence ID" value="XM_017930697.1"/>
</dbReference>
<evidence type="ECO:0000256" key="6">
    <source>
        <dbReference type="ARBA" id="ARBA00047949"/>
    </source>
</evidence>
<evidence type="ECO:0000256" key="2">
    <source>
        <dbReference type="ARBA" id="ARBA00009836"/>
    </source>
</evidence>
<dbReference type="PANTHER" id="PTHR12684:SF2">
    <property type="entry name" value="TRNA 2'-PHOSPHOTRANSFERASE 1"/>
    <property type="match status" value="1"/>
</dbReference>
<dbReference type="InterPro" id="IPR042081">
    <property type="entry name" value="RNA_2'-PTrans_C"/>
</dbReference>
<dbReference type="Pfam" id="PF01885">
    <property type="entry name" value="PTS_2-RNA"/>
    <property type="match status" value="1"/>
</dbReference>
<protein>
    <recommendedName>
        <fullName evidence="3">2'-phosphotransferase</fullName>
        <ecNumber evidence="3">2.7.1.160</ecNumber>
    </recommendedName>
</protein>
<comment type="similarity">
    <text evidence="2">Belongs to the KptA/TPT1 family.</text>
</comment>
<dbReference type="InterPro" id="IPR042080">
    <property type="entry name" value="RNA_2'-PTrans_N"/>
</dbReference>
<organism evidence="7 9">
    <name type="scientific">Nicrophorus vespilloides</name>
    <name type="common">Boreal carrion beetle</name>
    <dbReference type="NCBI Taxonomy" id="110193"/>
    <lineage>
        <taxon>Eukaryota</taxon>
        <taxon>Metazoa</taxon>
        <taxon>Ecdysozoa</taxon>
        <taxon>Arthropoda</taxon>
        <taxon>Hexapoda</taxon>
        <taxon>Insecta</taxon>
        <taxon>Pterygota</taxon>
        <taxon>Neoptera</taxon>
        <taxon>Endopterygota</taxon>
        <taxon>Coleoptera</taxon>
        <taxon>Polyphaga</taxon>
        <taxon>Staphyliniformia</taxon>
        <taxon>Silphidae</taxon>
        <taxon>Nicrophorinae</taxon>
        <taxon>Nicrophorus</taxon>
    </lineage>
</organism>
<dbReference type="Proteomes" id="UP000695000">
    <property type="component" value="Unplaced"/>
</dbReference>
<keyword evidence="7" id="KW-1185">Reference proteome</keyword>
<evidence type="ECO:0000313" key="8">
    <source>
        <dbReference type="RefSeq" id="XP_017786185.1"/>
    </source>
</evidence>
<evidence type="ECO:0000256" key="3">
    <source>
        <dbReference type="ARBA" id="ARBA00012007"/>
    </source>
</evidence>
<dbReference type="RefSeq" id="XP_017786185.1">
    <property type="nucleotide sequence ID" value="XM_017930696.1"/>
</dbReference>
<dbReference type="GeneID" id="108569228"/>
<evidence type="ECO:0000313" key="9">
    <source>
        <dbReference type="RefSeq" id="XP_017786186.1"/>
    </source>
</evidence>
<sequence length="202" mass="22944">MNPNDIHISKTLSWLLRHAAVKEGFPLQSDGFIKVDDLLKHRQLKKATIDDIKRVVECNDKKRFKLVLSADDVYLIRANQGHSIQAVNNLELTPILTAADAPVVVHGTYYKFWNSIRKTGLNRMNRLHIHFATGIHESVVSGIRKDCELYIYIDLDKSLLDNLTFYLSSNGVVLSPGDADGLILPRYFLRVVDKETGNILKF</sequence>
<keyword evidence="5" id="KW-0520">NAD</keyword>
<evidence type="ECO:0000256" key="5">
    <source>
        <dbReference type="ARBA" id="ARBA00023027"/>
    </source>
</evidence>
<keyword evidence="4" id="KW-0808">Transferase</keyword>
<dbReference type="InterPro" id="IPR002745">
    <property type="entry name" value="Ptrans_KptA/Tpt1"/>
</dbReference>